<accession>A0ABY5X7P6</accession>
<evidence type="ECO:0000313" key="2">
    <source>
        <dbReference type="Proteomes" id="UP001058553"/>
    </source>
</evidence>
<dbReference type="SUPFAM" id="SSF52467">
    <property type="entry name" value="DHS-like NAD/FAD-binding domain"/>
    <property type="match status" value="1"/>
</dbReference>
<protein>
    <submittedName>
        <fullName evidence="1">SIR2 family protein</fullName>
    </submittedName>
</protein>
<name>A0ABY5X7P6_ERWPY</name>
<organism evidence="1 2">
    <name type="scientific">Erwinia pyrifoliae</name>
    <dbReference type="NCBI Taxonomy" id="79967"/>
    <lineage>
        <taxon>Bacteria</taxon>
        <taxon>Pseudomonadati</taxon>
        <taxon>Pseudomonadota</taxon>
        <taxon>Gammaproteobacteria</taxon>
        <taxon>Enterobacterales</taxon>
        <taxon>Erwiniaceae</taxon>
        <taxon>Erwinia</taxon>
    </lineage>
</organism>
<dbReference type="RefSeq" id="WP_259825814.1">
    <property type="nucleotide sequence ID" value="NZ_CP103445.1"/>
</dbReference>
<gene>
    <name evidence="1" type="ORF">NYP84_15825</name>
</gene>
<dbReference type="Pfam" id="PF13289">
    <property type="entry name" value="SIR2_2"/>
    <property type="match status" value="1"/>
</dbReference>
<evidence type="ECO:0000313" key="1">
    <source>
        <dbReference type="EMBL" id="UWS33053.1"/>
    </source>
</evidence>
<keyword evidence="2" id="KW-1185">Reference proteome</keyword>
<dbReference type="Gene3D" id="3.40.50.1220">
    <property type="entry name" value="TPP-binding domain"/>
    <property type="match status" value="1"/>
</dbReference>
<dbReference type="Proteomes" id="UP001058553">
    <property type="component" value="Chromosome"/>
</dbReference>
<proteinExistence type="predicted"/>
<reference evidence="1" key="1">
    <citation type="submission" date="2022-07" db="EMBL/GenBank/DDBJ databases">
        <title>Genetic diversity of Erwinia pyrifoliae.</title>
        <authorList>
            <person name="Park D.S."/>
            <person name="Ham H."/>
        </authorList>
    </citation>
    <scope>NUCLEOTIDE SEQUENCE</scope>
    <source>
        <strain evidence="1">CP201486</strain>
    </source>
</reference>
<dbReference type="EMBL" id="CP103445">
    <property type="protein sequence ID" value="UWS33053.1"/>
    <property type="molecule type" value="Genomic_DNA"/>
</dbReference>
<dbReference type="InterPro" id="IPR029035">
    <property type="entry name" value="DHS-like_NAD/FAD-binding_dom"/>
</dbReference>
<sequence>MKVNYLSFPESDLKEILRSSLANKLVFFIGAGFSKFSETELIKLPDWNELISELKEELNLPNENDYLKVAQLYYLKFGQHSYVQRIQASIKDLDPSFMHRNLFNLNPRYIITTNWDTLIEKTAIELGLAYDLVSSDSDLAQSQLDKKIIKMHGDFKQHNFVFKEDDYLQYNQNFPLIENYIKGIFSTCTIIFLGYSYNDYNLKQIVSWIANISKATPKKYLLQKIFDETQAHYLKGHGISLLAPLVGELSYKDLYADFFQDLATVHNPDELIKKVLAFAETELIKIDEDLSASLVDKNSKKKKLNDFLAKKISKVIDEKISPLSQYKVILPEQICRKLTNCTIEYNYHDGVNLKFHDTLLTNDFNEHNRKINAIYIDGILSFGGEYFKSFSSVLKKSFISKVCYNSKYYNIEDVTGDVNTDLVKKLTFEYSNDSIELLFNNKSYKEILESLLVKVSLFLNDKNYIMATIYMYNYDYIYGLVKKHASNKHDSLYEVSNAIISSFSLFDYKKKILDFPRGLQQDLQDLVQILDMKDIYRAYYRFNIESEKNLSLAQTRRNGGFAFSDDEYSIRLKLYPYLYFIIGNNLIIDNFREIKDFFEKNIVSSLEHYLIENTFNVNTLDIFIIIKYCGTKVIKDFSEELIRDKKFLAVSKFKPSEVALIKKYLLNVMKNLVKVFEFERKDIVHETSIGRWINNLLVTLGFVKWYPRELKFIINNIVVLLKGRAGGFVIYENFKYFLNVNFHLYHRSHSDVLNVLDVILDKIINNQLNGYDMRVINMNMLECIFEISYNHNHLYQNSMLLKLALHRIEDEHIEVKKSITKNILLNLRGIGSPDIKELVDDFVLKNIYPLAFLTPSDFIDNLILIANDYPIPTGFILSLNDFIDANIPANLSTIEMIKAGIESRLPEILSYIIDNKKNTDFIPPLEKFKFKMKGCPN</sequence>